<dbReference type="GO" id="GO:0016787">
    <property type="term" value="F:hydrolase activity"/>
    <property type="evidence" value="ECO:0007669"/>
    <property type="project" value="UniProtKB-UniRule"/>
</dbReference>
<sequence length="1150" mass="126112">MWLRLSTSPDRFISVHGNRTLVDDVAQPRTKAEFRVVNLDHPHARGLMHKERCLLIAGNGNYLRRLDDGRLIADVDPLTLGAEGTALPGIFWLEKRHRNGEPWEPKIAVDEEVTLIHERIIPPDNTLRDWGLAFVAVATFGLNPTPMGMIEAGGAAGLVALIAGDPEATHEEHKIVVQGGVLRTQKRGRSEWGASLRAYPVHLRAHLRVPGAGIVAAIGGHQHLVANSRNRGPWELFDIHVAPRNGHAPVDTLRSGDQVYILGVDNKWLWASSGGAGPVRADFRSSGRVAPPLFIDKVGGEPGERIEHEDRIHLRTQYGWRARVEDGGSRDVVADVPEAELDDAAEFILEFSRPLLLFRGGHGDSFTTCSFHGIRDGRNAGYAEQPRQQGWALVGPAHDSRPLELWFNPAGHVRDNATVATETSKKLVRELGYHRIRIEGHVYKRPREGTVPLRLYRKRRGHDFLTISDPEDERWAGDNDYEFVRVEGWVLPSRPGIVTEHLDLDIGDVLAENHQLSQAARDQIQRQLGDVQIGGRPAAGGGSQAQPGASSVAPVQGAQGVNMEIKKPTAKPTKPAQKPAAKPAQKPAAKLPPAAFRRPGLASKRLAKFSGVRFLGGGGHSRISANKAPSVRLTGSASRGVRDGIDPSVLGDVRFNRGRDTRSFDHALVLSGGGAKGAFEVGAALKLWDDGYMPSLICGVSVGAVNGAKLAEGRPESARDLEAIWRTLGVSRQVFKPNFFMEKIAELAKGRGEELLLRLGAAPFSLGTSLIGVDFADLPQEAIDLAGALYALHSMEPLRQMIADEMKPERLRDSGVGLRLGMIDGRTGRYLSATGPERGWTGDLVNYGRLEVEPDHQLGEDWLSRPLFGADGYLMRLTDAVYCSSALPVFMEPMQTRLSTTTTRRVDGRLLAQLRFMIPEATRELLDDAYARGQDEQDSGPESSTHPFFDGGLRDTMPIRTAMRLGARRITVITGDELATAPWSPAPLSGGLESTPLFQNLLRLLGIWFNDTARNDLMLAVGHNELLGSLYRVHGKLDREAQQTIERDLDQYWRRQGRTLRDTLGGSTLIGGEQPMRARADAAIGPDHYGAPLHDEGCEITLICPDREILDALAFHDQRGIRDAIELGYDRARDPITLSYPVPDDLLRID</sequence>
<proteinExistence type="predicted"/>
<feature type="short sequence motif" description="DGA/G" evidence="4">
    <location>
        <begin position="950"/>
        <end position="952"/>
    </location>
</feature>
<evidence type="ECO:0000313" key="8">
    <source>
        <dbReference type="Proteomes" id="UP000005801"/>
    </source>
</evidence>
<feature type="region of interest" description="Disordered" evidence="5">
    <location>
        <begin position="532"/>
        <end position="555"/>
    </location>
</feature>
<dbReference type="OrthoDB" id="5290098at2"/>
<feature type="region of interest" description="Disordered" evidence="5">
    <location>
        <begin position="567"/>
        <end position="597"/>
    </location>
</feature>
<accession>A6G2F6</accession>
<keyword evidence="3 4" id="KW-0443">Lipid metabolism</keyword>
<keyword evidence="1 4" id="KW-0378">Hydrolase</keyword>
<feature type="compositionally biased region" description="Low complexity" evidence="5">
    <location>
        <begin position="544"/>
        <end position="554"/>
    </location>
</feature>
<dbReference type="InterPro" id="IPR050301">
    <property type="entry name" value="NTE"/>
</dbReference>
<dbReference type="PANTHER" id="PTHR14226">
    <property type="entry name" value="NEUROPATHY TARGET ESTERASE/SWISS CHEESE D.MELANOGASTER"/>
    <property type="match status" value="1"/>
</dbReference>
<feature type="active site" description="Nucleophile" evidence="4">
    <location>
        <position position="701"/>
    </location>
</feature>
<evidence type="ECO:0000256" key="5">
    <source>
        <dbReference type="SAM" id="MobiDB-lite"/>
    </source>
</evidence>
<dbReference type="EMBL" id="ABCS01000015">
    <property type="protein sequence ID" value="EDM79893.1"/>
    <property type="molecule type" value="Genomic_DNA"/>
</dbReference>
<dbReference type="InterPro" id="IPR002641">
    <property type="entry name" value="PNPLA_dom"/>
</dbReference>
<dbReference type="Proteomes" id="UP000005801">
    <property type="component" value="Unassembled WGS sequence"/>
</dbReference>
<dbReference type="Gene3D" id="3.40.1090.10">
    <property type="entry name" value="Cytosolic phospholipase A2 catalytic domain"/>
    <property type="match status" value="2"/>
</dbReference>
<evidence type="ECO:0000256" key="1">
    <source>
        <dbReference type="ARBA" id="ARBA00022801"/>
    </source>
</evidence>
<keyword evidence="2 4" id="KW-0442">Lipid degradation</keyword>
<evidence type="ECO:0000256" key="3">
    <source>
        <dbReference type="ARBA" id="ARBA00023098"/>
    </source>
</evidence>
<evidence type="ECO:0000259" key="6">
    <source>
        <dbReference type="PROSITE" id="PS51635"/>
    </source>
</evidence>
<keyword evidence="8" id="KW-1185">Reference proteome</keyword>
<gene>
    <name evidence="7" type="ORF">PPSIR1_22666</name>
</gene>
<reference evidence="7 8" key="1">
    <citation type="submission" date="2007-06" db="EMBL/GenBank/DDBJ databases">
        <authorList>
            <person name="Shimkets L."/>
            <person name="Ferriera S."/>
            <person name="Johnson J."/>
            <person name="Kravitz S."/>
            <person name="Beeson K."/>
            <person name="Sutton G."/>
            <person name="Rogers Y.-H."/>
            <person name="Friedman R."/>
            <person name="Frazier M."/>
            <person name="Venter J.C."/>
        </authorList>
    </citation>
    <scope>NUCLEOTIDE SEQUENCE [LARGE SCALE GENOMIC DNA]</scope>
    <source>
        <strain evidence="7 8">SIR-1</strain>
    </source>
</reference>
<dbReference type="InterPro" id="IPR016035">
    <property type="entry name" value="Acyl_Trfase/lysoPLipase"/>
</dbReference>
<dbReference type="Pfam" id="PF01734">
    <property type="entry name" value="Patatin"/>
    <property type="match status" value="1"/>
</dbReference>
<feature type="short sequence motif" description="GXSXG" evidence="4">
    <location>
        <begin position="699"/>
        <end position="703"/>
    </location>
</feature>
<evidence type="ECO:0000256" key="2">
    <source>
        <dbReference type="ARBA" id="ARBA00022963"/>
    </source>
</evidence>
<feature type="domain" description="PNPLA" evidence="6">
    <location>
        <begin position="668"/>
        <end position="963"/>
    </location>
</feature>
<feature type="compositionally biased region" description="Low complexity" evidence="5">
    <location>
        <begin position="570"/>
        <end position="595"/>
    </location>
</feature>
<feature type="active site" description="Proton acceptor" evidence="4">
    <location>
        <position position="950"/>
    </location>
</feature>
<dbReference type="eggNOG" id="COG1752">
    <property type="taxonomic scope" value="Bacteria"/>
</dbReference>
<feature type="short sequence motif" description="GXGXXG" evidence="4">
    <location>
        <begin position="672"/>
        <end position="677"/>
    </location>
</feature>
<comment type="caution">
    <text evidence="7">The sequence shown here is derived from an EMBL/GenBank/DDBJ whole genome shotgun (WGS) entry which is preliminary data.</text>
</comment>
<dbReference type="eggNOG" id="COG0739">
    <property type="taxonomic scope" value="Bacteria"/>
</dbReference>
<dbReference type="RefSeq" id="WP_006970905.1">
    <property type="nucleotide sequence ID" value="NZ_ABCS01000015.1"/>
</dbReference>
<organism evidence="7 8">
    <name type="scientific">Plesiocystis pacifica SIR-1</name>
    <dbReference type="NCBI Taxonomy" id="391625"/>
    <lineage>
        <taxon>Bacteria</taxon>
        <taxon>Pseudomonadati</taxon>
        <taxon>Myxococcota</taxon>
        <taxon>Polyangia</taxon>
        <taxon>Nannocystales</taxon>
        <taxon>Nannocystaceae</taxon>
        <taxon>Plesiocystis</taxon>
    </lineage>
</organism>
<dbReference type="SUPFAM" id="SSF52151">
    <property type="entry name" value="FabD/lysophospholipase-like"/>
    <property type="match status" value="1"/>
</dbReference>
<name>A6G2F6_9BACT</name>
<dbReference type="PANTHER" id="PTHR14226:SF57">
    <property type="entry name" value="BLR7027 PROTEIN"/>
    <property type="match status" value="1"/>
</dbReference>
<dbReference type="AlphaFoldDB" id="A6G2F6"/>
<dbReference type="PROSITE" id="PS51635">
    <property type="entry name" value="PNPLA"/>
    <property type="match status" value="1"/>
</dbReference>
<protein>
    <recommendedName>
        <fullName evidence="6">PNPLA domain-containing protein</fullName>
    </recommendedName>
</protein>
<evidence type="ECO:0000313" key="7">
    <source>
        <dbReference type="EMBL" id="EDM79893.1"/>
    </source>
</evidence>
<dbReference type="STRING" id="391625.PPSIR1_22666"/>
<evidence type="ECO:0000256" key="4">
    <source>
        <dbReference type="PROSITE-ProRule" id="PRU01161"/>
    </source>
</evidence>
<dbReference type="GO" id="GO:0016042">
    <property type="term" value="P:lipid catabolic process"/>
    <property type="evidence" value="ECO:0007669"/>
    <property type="project" value="UniProtKB-UniRule"/>
</dbReference>
<dbReference type="CDD" id="cd00257">
    <property type="entry name" value="beta-trefoil_FSCN-like"/>
    <property type="match status" value="1"/>
</dbReference>